<dbReference type="InterPro" id="IPR001647">
    <property type="entry name" value="HTH_TetR"/>
</dbReference>
<evidence type="ECO:0000256" key="4">
    <source>
        <dbReference type="ARBA" id="ARBA00023163"/>
    </source>
</evidence>
<accession>E8LXR8</accession>
<dbReference type="PANTHER" id="PTHR30055:SF234">
    <property type="entry name" value="HTH-TYPE TRANSCRIPTIONAL REGULATOR BETI"/>
    <property type="match status" value="1"/>
</dbReference>
<feature type="DNA-binding region" description="H-T-H motif" evidence="5">
    <location>
        <begin position="37"/>
        <end position="56"/>
    </location>
</feature>
<proteinExistence type="predicted"/>
<dbReference type="InterPro" id="IPR039538">
    <property type="entry name" value="BetI_C"/>
</dbReference>
<evidence type="ECO:0000256" key="2">
    <source>
        <dbReference type="ARBA" id="ARBA00023015"/>
    </source>
</evidence>
<organism evidence="8 9">
    <name type="scientific">Vibrio brasiliensis LMG 20546</name>
    <dbReference type="NCBI Taxonomy" id="945543"/>
    <lineage>
        <taxon>Bacteria</taxon>
        <taxon>Pseudomonadati</taxon>
        <taxon>Pseudomonadota</taxon>
        <taxon>Gammaproteobacteria</taxon>
        <taxon>Vibrionales</taxon>
        <taxon>Vibrionaceae</taxon>
        <taxon>Vibrio</taxon>
        <taxon>Vibrio oreintalis group</taxon>
    </lineage>
</organism>
<gene>
    <name evidence="8" type="ORF">VIBR0546_16763</name>
</gene>
<reference evidence="8 9" key="1">
    <citation type="journal article" date="2012" name="Int. J. Syst. Evol. Microbiol.">
        <title>Vibrio caribbeanicus sp. nov., isolated from the marine sponge Scleritoderma cyanea.</title>
        <authorList>
            <person name="Hoffmann M."/>
            <person name="Monday S.R."/>
            <person name="Allard M.W."/>
            <person name="Strain E.A."/>
            <person name="Whittaker P."/>
            <person name="Naum M."/>
            <person name="McCarthy P.J."/>
            <person name="Lopez J.V."/>
            <person name="Fischer M."/>
            <person name="Brown E.W."/>
        </authorList>
    </citation>
    <scope>NUCLEOTIDE SEQUENCE [LARGE SCALE GENOMIC DNA]</scope>
    <source>
        <strain evidence="8 9">LMG 20546</strain>
    </source>
</reference>
<dbReference type="RefSeq" id="WP_006880643.1">
    <property type="nucleotide sequence ID" value="NZ_AEVS01000084.1"/>
</dbReference>
<dbReference type="AlphaFoldDB" id="E8LXR8"/>
<dbReference type="GO" id="GO:0000976">
    <property type="term" value="F:transcription cis-regulatory region binding"/>
    <property type="evidence" value="ECO:0007669"/>
    <property type="project" value="TreeGrafter"/>
</dbReference>
<dbReference type="InterPro" id="IPR036271">
    <property type="entry name" value="Tet_transcr_reg_TetR-rel_C_sf"/>
</dbReference>
<feature type="transmembrane region" description="Helical" evidence="6">
    <location>
        <begin position="102"/>
        <end position="123"/>
    </location>
</feature>
<keyword evidence="9" id="KW-1185">Reference proteome</keyword>
<dbReference type="Gene3D" id="1.10.357.10">
    <property type="entry name" value="Tetracycline Repressor, domain 2"/>
    <property type="match status" value="1"/>
</dbReference>
<dbReference type="OrthoDB" id="63332at2"/>
<sequence>MNEKRRLSRQEQSNNRKNELVEATLRVIAAHGVKAATVRTIAEEASVTQGLIRYHFRSKDELIIAAYEKHMTDLISAASHGASQGDYSCAKRRLAMFVRASVMPPVIDAQVIAIWAGFFQMLFHSDSMRESHKKTYHLLRNHIKSLIADVFEQEGRDVSEAELRQLSIACNGVLDGLWIEGGIIPDEFDDNELVDTVIRAFSGMIQVDLAPYVQGLDD</sequence>
<keyword evidence="6" id="KW-0472">Membrane</keyword>
<dbReference type="Proteomes" id="UP000004371">
    <property type="component" value="Unassembled WGS sequence"/>
</dbReference>
<dbReference type="InterPro" id="IPR009057">
    <property type="entry name" value="Homeodomain-like_sf"/>
</dbReference>
<keyword evidence="6" id="KW-0812">Transmembrane</keyword>
<dbReference type="PROSITE" id="PS01081">
    <property type="entry name" value="HTH_TETR_1"/>
    <property type="match status" value="1"/>
</dbReference>
<keyword evidence="4" id="KW-0804">Transcription</keyword>
<dbReference type="SUPFAM" id="SSF48498">
    <property type="entry name" value="Tetracyclin repressor-like, C-terminal domain"/>
    <property type="match status" value="1"/>
</dbReference>
<comment type="caution">
    <text evidence="8">The sequence shown here is derived from an EMBL/GenBank/DDBJ whole genome shotgun (WGS) entry which is preliminary data.</text>
</comment>
<protein>
    <submittedName>
        <fullName evidence="8">TetR family transcriptional regulator</fullName>
    </submittedName>
</protein>
<evidence type="ECO:0000313" key="9">
    <source>
        <dbReference type="Proteomes" id="UP000004371"/>
    </source>
</evidence>
<dbReference type="STRING" id="945543.VIBR0546_16763"/>
<keyword evidence="1" id="KW-0678">Repressor</keyword>
<keyword evidence="2" id="KW-0805">Transcription regulation</keyword>
<dbReference type="EMBL" id="AEVS01000084">
    <property type="protein sequence ID" value="EGA64486.1"/>
    <property type="molecule type" value="Genomic_DNA"/>
</dbReference>
<evidence type="ECO:0000256" key="5">
    <source>
        <dbReference type="PROSITE-ProRule" id="PRU00335"/>
    </source>
</evidence>
<dbReference type="SUPFAM" id="SSF46689">
    <property type="entry name" value="Homeodomain-like"/>
    <property type="match status" value="1"/>
</dbReference>
<dbReference type="InterPro" id="IPR023772">
    <property type="entry name" value="DNA-bd_HTH_TetR-type_CS"/>
</dbReference>
<dbReference type="GO" id="GO:0003700">
    <property type="term" value="F:DNA-binding transcription factor activity"/>
    <property type="evidence" value="ECO:0007669"/>
    <property type="project" value="TreeGrafter"/>
</dbReference>
<dbReference type="PANTHER" id="PTHR30055">
    <property type="entry name" value="HTH-TYPE TRANSCRIPTIONAL REGULATOR RUTR"/>
    <property type="match status" value="1"/>
</dbReference>
<evidence type="ECO:0000256" key="6">
    <source>
        <dbReference type="SAM" id="Phobius"/>
    </source>
</evidence>
<keyword evidence="3 5" id="KW-0238">DNA-binding</keyword>
<evidence type="ECO:0000259" key="7">
    <source>
        <dbReference type="PROSITE" id="PS50977"/>
    </source>
</evidence>
<dbReference type="PROSITE" id="PS50977">
    <property type="entry name" value="HTH_TETR_2"/>
    <property type="match status" value="1"/>
</dbReference>
<dbReference type="InterPro" id="IPR050109">
    <property type="entry name" value="HTH-type_TetR-like_transc_reg"/>
</dbReference>
<feature type="domain" description="HTH tetR-type" evidence="7">
    <location>
        <begin position="14"/>
        <end position="74"/>
    </location>
</feature>
<dbReference type="Pfam" id="PF00440">
    <property type="entry name" value="TetR_N"/>
    <property type="match status" value="1"/>
</dbReference>
<name>E8LXR8_9VIBR</name>
<evidence type="ECO:0000313" key="8">
    <source>
        <dbReference type="EMBL" id="EGA64486.1"/>
    </source>
</evidence>
<dbReference type="Pfam" id="PF13977">
    <property type="entry name" value="TetR_C_6"/>
    <property type="match status" value="1"/>
</dbReference>
<dbReference type="PRINTS" id="PR00455">
    <property type="entry name" value="HTHTETR"/>
</dbReference>
<evidence type="ECO:0000256" key="1">
    <source>
        <dbReference type="ARBA" id="ARBA00022491"/>
    </source>
</evidence>
<evidence type="ECO:0000256" key="3">
    <source>
        <dbReference type="ARBA" id="ARBA00023125"/>
    </source>
</evidence>
<dbReference type="eggNOG" id="COG1309">
    <property type="taxonomic scope" value="Bacteria"/>
</dbReference>
<keyword evidence="6" id="KW-1133">Transmembrane helix</keyword>